<dbReference type="GO" id="GO:0003677">
    <property type="term" value="F:DNA binding"/>
    <property type="evidence" value="ECO:0007669"/>
    <property type="project" value="UniProtKB-KW"/>
</dbReference>
<name>M4V795_9BACT</name>
<sequence>MRCPFCGHSEDKVLDTRVQKDGGIRRRRECLSCKSRYSTHETVMLSYPFVIKKDGRREPYSKEKLIRGMQASCQKRPVSLAQVEASVERISAWLITRGEGEVSSQIIGRRVMAELKLLDDVAYVRFASVYRTFKDVQEFVEKLEGDELVDMIETNGPQLSLTPINMREPDKDFSGNN</sequence>
<proteinExistence type="inferred from homology"/>
<keyword evidence="5 8" id="KW-0805">Transcription regulation</keyword>
<dbReference type="AlphaFoldDB" id="M4V795"/>
<organism evidence="10 11">
    <name type="scientific">Pseudobdellovibrio exovorus JSS</name>
    <dbReference type="NCBI Taxonomy" id="1184267"/>
    <lineage>
        <taxon>Bacteria</taxon>
        <taxon>Pseudomonadati</taxon>
        <taxon>Bdellovibrionota</taxon>
        <taxon>Bdellovibrionia</taxon>
        <taxon>Bdellovibrionales</taxon>
        <taxon>Pseudobdellovibrionaceae</taxon>
        <taxon>Pseudobdellovibrio</taxon>
    </lineage>
</organism>
<keyword evidence="11" id="KW-1185">Reference proteome</keyword>
<evidence type="ECO:0000256" key="5">
    <source>
        <dbReference type="ARBA" id="ARBA00023015"/>
    </source>
</evidence>
<dbReference type="GO" id="GO:0005524">
    <property type="term" value="F:ATP binding"/>
    <property type="evidence" value="ECO:0007669"/>
    <property type="project" value="UniProtKB-UniRule"/>
</dbReference>
<evidence type="ECO:0000256" key="7">
    <source>
        <dbReference type="ARBA" id="ARBA00023163"/>
    </source>
</evidence>
<dbReference type="STRING" id="1184267.A11Q_850"/>
<evidence type="ECO:0000256" key="1">
    <source>
        <dbReference type="ARBA" id="ARBA00022491"/>
    </source>
</evidence>
<keyword evidence="7 8" id="KW-0804">Transcription</keyword>
<keyword evidence="1 8" id="KW-0678">Repressor</keyword>
<evidence type="ECO:0000256" key="2">
    <source>
        <dbReference type="ARBA" id="ARBA00022741"/>
    </source>
</evidence>
<dbReference type="HOGENOM" id="CLU_108412_0_1_7"/>
<evidence type="ECO:0000313" key="10">
    <source>
        <dbReference type="EMBL" id="AGH95068.1"/>
    </source>
</evidence>
<dbReference type="Pfam" id="PF03477">
    <property type="entry name" value="ATP-cone"/>
    <property type="match status" value="1"/>
</dbReference>
<comment type="function">
    <text evidence="8">Negatively regulates transcription of bacterial ribonucleotide reductase nrd genes and operons by binding to NrdR-boxes.</text>
</comment>
<keyword evidence="4 8" id="KW-0067">ATP-binding</keyword>
<dbReference type="NCBIfam" id="TIGR00244">
    <property type="entry name" value="transcriptional regulator NrdR"/>
    <property type="match status" value="1"/>
</dbReference>
<dbReference type="Pfam" id="PF22811">
    <property type="entry name" value="Zn_ribbon_NrdR"/>
    <property type="match status" value="1"/>
</dbReference>
<dbReference type="Proteomes" id="UP000012040">
    <property type="component" value="Chromosome"/>
</dbReference>
<dbReference type="InterPro" id="IPR003796">
    <property type="entry name" value="RNR_NrdR-like"/>
</dbReference>
<dbReference type="KEGG" id="bex:A11Q_850"/>
<keyword evidence="2 8" id="KW-0547">Nucleotide-binding</keyword>
<keyword evidence="3" id="KW-0479">Metal-binding</keyword>
<evidence type="ECO:0000256" key="3">
    <source>
        <dbReference type="ARBA" id="ARBA00022771"/>
    </source>
</evidence>
<evidence type="ECO:0000256" key="6">
    <source>
        <dbReference type="ARBA" id="ARBA00023125"/>
    </source>
</evidence>
<evidence type="ECO:0000259" key="9">
    <source>
        <dbReference type="PROSITE" id="PS51161"/>
    </source>
</evidence>
<keyword evidence="3" id="KW-0862">Zinc</keyword>
<dbReference type="EMBL" id="CP003537">
    <property type="protein sequence ID" value="AGH95068.1"/>
    <property type="molecule type" value="Genomic_DNA"/>
</dbReference>
<dbReference type="eggNOG" id="COG1327">
    <property type="taxonomic scope" value="Bacteria"/>
</dbReference>
<dbReference type="OrthoDB" id="5291982at2"/>
<keyword evidence="3" id="KW-0863">Zinc-finger</keyword>
<evidence type="ECO:0000256" key="8">
    <source>
        <dbReference type="HAMAP-Rule" id="MF_00440"/>
    </source>
</evidence>
<dbReference type="PANTHER" id="PTHR30455:SF2">
    <property type="entry name" value="TRANSCRIPTIONAL REPRESSOR NRDR"/>
    <property type="match status" value="1"/>
</dbReference>
<dbReference type="HAMAP" id="MF_00440">
    <property type="entry name" value="NrdR"/>
    <property type="match status" value="1"/>
</dbReference>
<evidence type="ECO:0000313" key="11">
    <source>
        <dbReference type="Proteomes" id="UP000012040"/>
    </source>
</evidence>
<comment type="similarity">
    <text evidence="8">Belongs to the NrdR family.</text>
</comment>
<dbReference type="InterPro" id="IPR055173">
    <property type="entry name" value="NrdR-like_N"/>
</dbReference>
<dbReference type="RefSeq" id="WP_015469558.1">
    <property type="nucleotide sequence ID" value="NC_020813.1"/>
</dbReference>
<reference evidence="10 11" key="1">
    <citation type="journal article" date="2013" name="ISME J.">
        <title>By their genes ye shall know them: genomic signatures of predatory bacteria.</title>
        <authorList>
            <person name="Pasternak Z."/>
            <person name="Pietrokovski S."/>
            <person name="Rotem O."/>
            <person name="Gophna U."/>
            <person name="Lurie-Weinberger M.N."/>
            <person name="Jurkevitch E."/>
        </authorList>
    </citation>
    <scope>NUCLEOTIDE SEQUENCE [LARGE SCALE GENOMIC DNA]</scope>
    <source>
        <strain evidence="10 11">JSS</strain>
    </source>
</reference>
<dbReference type="InterPro" id="IPR005144">
    <property type="entry name" value="ATP-cone_dom"/>
</dbReference>
<keyword evidence="6 8" id="KW-0238">DNA-binding</keyword>
<gene>
    <name evidence="8" type="primary">nrdR</name>
    <name evidence="10" type="ORF">A11Q_850</name>
</gene>
<dbReference type="PROSITE" id="PS51161">
    <property type="entry name" value="ATP_CONE"/>
    <property type="match status" value="1"/>
</dbReference>
<dbReference type="GO" id="GO:0008270">
    <property type="term" value="F:zinc ion binding"/>
    <property type="evidence" value="ECO:0007669"/>
    <property type="project" value="UniProtKB-KW"/>
</dbReference>
<feature type="domain" description="ATP-cone" evidence="9">
    <location>
        <begin position="48"/>
        <end position="138"/>
    </location>
</feature>
<accession>M4V795</accession>
<protein>
    <recommendedName>
        <fullName evidence="8">Transcriptional repressor NrdR</fullName>
    </recommendedName>
</protein>
<dbReference type="PANTHER" id="PTHR30455">
    <property type="entry name" value="TRANSCRIPTIONAL REPRESSOR NRDR"/>
    <property type="match status" value="1"/>
</dbReference>
<evidence type="ECO:0000256" key="4">
    <source>
        <dbReference type="ARBA" id="ARBA00022840"/>
    </source>
</evidence>
<dbReference type="PATRIC" id="fig|1184267.3.peg.860"/>
<comment type="caution">
    <text evidence="8">Lacks conserved residue(s) required for the propagation of feature annotation.</text>
</comment>
<dbReference type="GO" id="GO:0045892">
    <property type="term" value="P:negative regulation of DNA-templated transcription"/>
    <property type="evidence" value="ECO:0007669"/>
    <property type="project" value="UniProtKB-UniRule"/>
</dbReference>